<dbReference type="PANTHER" id="PTHR31509">
    <property type="entry name" value="BPS1-LIKE PROTEIN"/>
    <property type="match status" value="1"/>
</dbReference>
<evidence type="ECO:0000256" key="2">
    <source>
        <dbReference type="ARBA" id="ARBA00022692"/>
    </source>
</evidence>
<feature type="compositionally biased region" description="Basic and acidic residues" evidence="6">
    <location>
        <begin position="283"/>
        <end position="292"/>
    </location>
</feature>
<sequence>MLGTAPSLSSVDLAATRSLPPPALFTGASPTSSAALAVAPSFSGVDQATGWSLPPPSRRVGSKPSSFGVDLEHHLRGFGSTAAMEPSLYRGGFSPAPFLPLFYGRSGEPRCGSDEGAADLRSGDHHLWMGSRRAAQLLTNLLAALPDDVLSLAWTRSLVDAFLLCLEEFRALLFSSGDAPTARPPLDRLVTDFFDCAVKALDLCNAVRDRLDLVRQWRKHLAIALAVLASSSSPLSLGEAQIRRARKALIDLTILMLDDRDDEGVVGQRNRSFGHPANATNEKGARGHDQGHHRWSSSGGRPARAPPTGQRHCKRVFRGSLCNTTTIRFTRQTNIESLSMAHNTQPIHRDRGRTIPTCHAILTPFKVSTNKLENIFILS</sequence>
<dbReference type="Proteomes" id="UP000807115">
    <property type="component" value="Chromosome 2"/>
</dbReference>
<evidence type="ECO:0000256" key="6">
    <source>
        <dbReference type="SAM" id="MobiDB-lite"/>
    </source>
</evidence>
<dbReference type="EMBL" id="CM027681">
    <property type="protein sequence ID" value="KAG0542423.1"/>
    <property type="molecule type" value="Genomic_DNA"/>
</dbReference>
<feature type="region of interest" description="Disordered" evidence="6">
    <location>
        <begin position="46"/>
        <end position="65"/>
    </location>
</feature>
<dbReference type="GO" id="GO:0016020">
    <property type="term" value="C:membrane"/>
    <property type="evidence" value="ECO:0007669"/>
    <property type="project" value="UniProtKB-SubCell"/>
</dbReference>
<accession>A0A921RLB3</accession>
<evidence type="ECO:0000313" key="7">
    <source>
        <dbReference type="EMBL" id="KAG0542423.1"/>
    </source>
</evidence>
<evidence type="ECO:0000313" key="8">
    <source>
        <dbReference type="Proteomes" id="UP000807115"/>
    </source>
</evidence>
<evidence type="ECO:0000256" key="4">
    <source>
        <dbReference type="ARBA" id="ARBA00023136"/>
    </source>
</evidence>
<comment type="caution">
    <text evidence="7">The sequence shown here is derived from an EMBL/GenBank/DDBJ whole genome shotgun (WGS) entry which is preliminary data.</text>
</comment>
<proteinExistence type="inferred from homology"/>
<evidence type="ECO:0000256" key="5">
    <source>
        <dbReference type="ARBA" id="ARBA00035114"/>
    </source>
</evidence>
<protein>
    <submittedName>
        <fullName evidence="7">Uncharacterized protein</fullName>
    </submittedName>
</protein>
<dbReference type="Pfam" id="PF05633">
    <property type="entry name" value="ROH1-like"/>
    <property type="match status" value="1"/>
</dbReference>
<comment type="subcellular location">
    <subcellularLocation>
        <location evidence="1">Membrane</location>
        <topology evidence="1">Single-pass membrane protein</topology>
    </subcellularLocation>
</comment>
<keyword evidence="3" id="KW-1133">Transmembrane helix</keyword>
<feature type="region of interest" description="Disordered" evidence="6">
    <location>
        <begin position="265"/>
        <end position="311"/>
    </location>
</feature>
<dbReference type="AlphaFoldDB" id="A0A921RLB3"/>
<evidence type="ECO:0000256" key="3">
    <source>
        <dbReference type="ARBA" id="ARBA00022989"/>
    </source>
</evidence>
<reference evidence="7" key="2">
    <citation type="submission" date="2020-10" db="EMBL/GenBank/DDBJ databases">
        <authorList>
            <person name="Cooper E.A."/>
            <person name="Brenton Z.W."/>
            <person name="Flinn B.S."/>
            <person name="Jenkins J."/>
            <person name="Shu S."/>
            <person name="Flowers D."/>
            <person name="Luo F."/>
            <person name="Wang Y."/>
            <person name="Xia P."/>
            <person name="Barry K."/>
            <person name="Daum C."/>
            <person name="Lipzen A."/>
            <person name="Yoshinaga Y."/>
            <person name="Schmutz J."/>
            <person name="Saski C."/>
            <person name="Vermerris W."/>
            <person name="Kresovich S."/>
        </authorList>
    </citation>
    <scope>NUCLEOTIDE SEQUENCE</scope>
</reference>
<keyword evidence="4" id="KW-0472">Membrane</keyword>
<comment type="similarity">
    <text evidence="5">Belongs to the ROH1 family.</text>
</comment>
<evidence type="ECO:0000256" key="1">
    <source>
        <dbReference type="ARBA" id="ARBA00004167"/>
    </source>
</evidence>
<name>A0A921RLB3_SORBI</name>
<gene>
    <name evidence="7" type="ORF">BDA96_02G102700</name>
</gene>
<reference evidence="7" key="1">
    <citation type="journal article" date="2019" name="BMC Genomics">
        <title>A new reference genome for Sorghum bicolor reveals high levels of sequence similarity between sweet and grain genotypes: implications for the genetics of sugar metabolism.</title>
        <authorList>
            <person name="Cooper E.A."/>
            <person name="Brenton Z.W."/>
            <person name="Flinn B.S."/>
            <person name="Jenkins J."/>
            <person name="Shu S."/>
            <person name="Flowers D."/>
            <person name="Luo F."/>
            <person name="Wang Y."/>
            <person name="Xia P."/>
            <person name="Barry K."/>
            <person name="Daum C."/>
            <person name="Lipzen A."/>
            <person name="Yoshinaga Y."/>
            <person name="Schmutz J."/>
            <person name="Saski C."/>
            <person name="Vermerris W."/>
            <person name="Kresovich S."/>
        </authorList>
    </citation>
    <scope>NUCLEOTIDE SEQUENCE</scope>
</reference>
<keyword evidence="2" id="KW-0812">Transmembrane</keyword>
<organism evidence="7 8">
    <name type="scientific">Sorghum bicolor</name>
    <name type="common">Sorghum</name>
    <name type="synonym">Sorghum vulgare</name>
    <dbReference type="NCBI Taxonomy" id="4558"/>
    <lineage>
        <taxon>Eukaryota</taxon>
        <taxon>Viridiplantae</taxon>
        <taxon>Streptophyta</taxon>
        <taxon>Embryophyta</taxon>
        <taxon>Tracheophyta</taxon>
        <taxon>Spermatophyta</taxon>
        <taxon>Magnoliopsida</taxon>
        <taxon>Liliopsida</taxon>
        <taxon>Poales</taxon>
        <taxon>Poaceae</taxon>
        <taxon>PACMAD clade</taxon>
        <taxon>Panicoideae</taxon>
        <taxon>Andropogonodae</taxon>
        <taxon>Andropogoneae</taxon>
        <taxon>Sorghinae</taxon>
        <taxon>Sorghum</taxon>
    </lineage>
</organism>
<dbReference type="InterPro" id="IPR008511">
    <property type="entry name" value="ROH1-like"/>
</dbReference>